<protein>
    <recommendedName>
        <fullName evidence="8">Major facilitator superfamily (MFS) profile domain-containing protein</fullName>
    </recommendedName>
</protein>
<dbReference type="Pfam" id="PF07690">
    <property type="entry name" value="MFS_1"/>
    <property type="match status" value="1"/>
</dbReference>
<dbReference type="InterPro" id="IPR036259">
    <property type="entry name" value="MFS_trans_sf"/>
</dbReference>
<dbReference type="SUPFAM" id="SSF103473">
    <property type="entry name" value="MFS general substrate transporter"/>
    <property type="match status" value="1"/>
</dbReference>
<evidence type="ECO:0000256" key="4">
    <source>
        <dbReference type="ARBA" id="ARBA00022989"/>
    </source>
</evidence>
<evidence type="ECO:0000256" key="6">
    <source>
        <dbReference type="SAM" id="MobiDB-lite"/>
    </source>
</evidence>
<keyword evidence="3 7" id="KW-0812">Transmembrane</keyword>
<keyword evidence="5 7" id="KW-0472">Membrane</keyword>
<dbReference type="AlphaFoldDB" id="A0A1L9SBL3"/>
<keyword evidence="4 7" id="KW-1133">Transmembrane helix</keyword>
<accession>A0A1L9SBL3</accession>
<feature type="region of interest" description="Disordered" evidence="6">
    <location>
        <begin position="82"/>
        <end position="122"/>
    </location>
</feature>
<evidence type="ECO:0000313" key="10">
    <source>
        <dbReference type="Proteomes" id="UP000184188"/>
    </source>
</evidence>
<evidence type="ECO:0000256" key="7">
    <source>
        <dbReference type="SAM" id="Phobius"/>
    </source>
</evidence>
<dbReference type="InterPro" id="IPR011701">
    <property type="entry name" value="MFS"/>
</dbReference>
<evidence type="ECO:0000256" key="1">
    <source>
        <dbReference type="ARBA" id="ARBA00004141"/>
    </source>
</evidence>
<dbReference type="GO" id="GO:0022857">
    <property type="term" value="F:transmembrane transporter activity"/>
    <property type="evidence" value="ECO:0007669"/>
    <property type="project" value="InterPro"/>
</dbReference>
<dbReference type="PANTHER" id="PTHR23504">
    <property type="entry name" value="MAJOR FACILITATOR SUPERFAMILY DOMAIN-CONTAINING PROTEIN 10"/>
    <property type="match status" value="1"/>
</dbReference>
<proteinExistence type="predicted"/>
<feature type="region of interest" description="Disordered" evidence="6">
    <location>
        <begin position="1"/>
        <end position="64"/>
    </location>
</feature>
<feature type="transmembrane region" description="Helical" evidence="7">
    <location>
        <begin position="315"/>
        <end position="337"/>
    </location>
</feature>
<dbReference type="Gene3D" id="1.20.1250.20">
    <property type="entry name" value="MFS general substrate transporter like domains"/>
    <property type="match status" value="2"/>
</dbReference>
<dbReference type="GO" id="GO:0016020">
    <property type="term" value="C:membrane"/>
    <property type="evidence" value="ECO:0007669"/>
    <property type="project" value="UniProtKB-SubCell"/>
</dbReference>
<gene>
    <name evidence="9" type="ORF">ASPZODRAFT_71425</name>
</gene>
<feature type="transmembrane region" description="Helical" evidence="7">
    <location>
        <begin position="228"/>
        <end position="250"/>
    </location>
</feature>
<feature type="compositionally biased region" description="Basic and acidic residues" evidence="6">
    <location>
        <begin position="21"/>
        <end position="34"/>
    </location>
</feature>
<sequence length="648" mass="71173">MQTTQALHSHRVDDGLEADDDSRHLRRQDSHDGGYLHPSSSFEHHGHSSAASNVDDSEGDVSTVIYDGGSARTAVLAPAPEIGHCRRSSVDRIDDDSSEDGDDDLDEPDRAPSPGDEKPVTWASLPKKGQLAIITVARLSEPLAQTSLQAYLFYQLKSFDPSLPDSAISSQAGILQGSFTAAQFVTAVWWGRLADADWMGRKRVLLIGLTGTCLSTLGFGFSRSFVSAAIFRTLGGALNSNIGVMRTMIAEITQEKKYQSRALLLLPMCFNIGVIIGPILGGMLADPVNSYPDVLGPGTFLGGKNGVWWMEHWPYALPNILIALYLLSSIVAVFLGLEETHEVARYREDWGRKLGRRLGNVFTRHRVPKYYRPLRNYEEDDGDLFHEGSVTSRSLPTSPSRARARAMRHQRPSFQQIWTRNVVLTLFVQFLLSIHTSAFNSMTFVFLPTPRAPEDSHHGFFHFGGGLGLSSSRVGLATAIIGVIGLPLQLFVYPAVQERLGTLTSFRIFLPFSPLAYALMPFLVLIPRLAWLVWPSFTVVIAIQVISRTFALPASVILVQNCVTDSTVLGTVNGFAQSVMSAARTLGPLLGGWGLGLGLANNMVGAVWWALAIEAGLGWILLWYIYEGQGIDRSKNTLEEEEEDEDEE</sequence>
<evidence type="ECO:0000259" key="8">
    <source>
        <dbReference type="PROSITE" id="PS50850"/>
    </source>
</evidence>
<feature type="transmembrane region" description="Helical" evidence="7">
    <location>
        <begin position="417"/>
        <end position="438"/>
    </location>
</feature>
<dbReference type="OrthoDB" id="10262656at2759"/>
<feature type="transmembrane region" description="Helical" evidence="7">
    <location>
        <begin position="262"/>
        <end position="285"/>
    </location>
</feature>
<dbReference type="PANTHER" id="PTHR23504:SF6">
    <property type="entry name" value="MULTIDRUG TRANSPORTER, PUTATIVE (AFU_ORTHOLOGUE AFUA_4G08740)-RELATED"/>
    <property type="match status" value="1"/>
</dbReference>
<feature type="transmembrane region" description="Helical" evidence="7">
    <location>
        <begin position="606"/>
        <end position="626"/>
    </location>
</feature>
<organism evidence="9 10">
    <name type="scientific">Penicilliopsis zonata CBS 506.65</name>
    <dbReference type="NCBI Taxonomy" id="1073090"/>
    <lineage>
        <taxon>Eukaryota</taxon>
        <taxon>Fungi</taxon>
        <taxon>Dikarya</taxon>
        <taxon>Ascomycota</taxon>
        <taxon>Pezizomycotina</taxon>
        <taxon>Eurotiomycetes</taxon>
        <taxon>Eurotiomycetidae</taxon>
        <taxon>Eurotiales</taxon>
        <taxon>Aspergillaceae</taxon>
        <taxon>Penicilliopsis</taxon>
    </lineage>
</organism>
<keyword evidence="10" id="KW-1185">Reference proteome</keyword>
<keyword evidence="2" id="KW-0813">Transport</keyword>
<evidence type="ECO:0000256" key="2">
    <source>
        <dbReference type="ARBA" id="ARBA00022448"/>
    </source>
</evidence>
<dbReference type="GeneID" id="34616214"/>
<feature type="transmembrane region" description="Helical" evidence="7">
    <location>
        <begin position="204"/>
        <end position="222"/>
    </location>
</feature>
<dbReference type="VEuPathDB" id="FungiDB:ASPZODRAFT_71425"/>
<reference evidence="10" key="1">
    <citation type="journal article" date="2017" name="Genome Biol.">
        <title>Comparative genomics reveals high biological diversity and specific adaptations in the industrially and medically important fungal genus Aspergillus.</title>
        <authorList>
            <person name="de Vries R.P."/>
            <person name="Riley R."/>
            <person name="Wiebenga A."/>
            <person name="Aguilar-Osorio G."/>
            <person name="Amillis S."/>
            <person name="Uchima C.A."/>
            <person name="Anderluh G."/>
            <person name="Asadollahi M."/>
            <person name="Askin M."/>
            <person name="Barry K."/>
            <person name="Battaglia E."/>
            <person name="Bayram O."/>
            <person name="Benocci T."/>
            <person name="Braus-Stromeyer S.A."/>
            <person name="Caldana C."/>
            <person name="Canovas D."/>
            <person name="Cerqueira G.C."/>
            <person name="Chen F."/>
            <person name="Chen W."/>
            <person name="Choi C."/>
            <person name="Clum A."/>
            <person name="Dos Santos R.A."/>
            <person name="Damasio A.R."/>
            <person name="Diallinas G."/>
            <person name="Emri T."/>
            <person name="Fekete E."/>
            <person name="Flipphi M."/>
            <person name="Freyberg S."/>
            <person name="Gallo A."/>
            <person name="Gournas C."/>
            <person name="Habgood R."/>
            <person name="Hainaut M."/>
            <person name="Harispe M.L."/>
            <person name="Henrissat B."/>
            <person name="Hilden K.S."/>
            <person name="Hope R."/>
            <person name="Hossain A."/>
            <person name="Karabika E."/>
            <person name="Karaffa L."/>
            <person name="Karanyi Z."/>
            <person name="Krasevec N."/>
            <person name="Kuo A."/>
            <person name="Kusch H."/>
            <person name="LaButti K."/>
            <person name="Lagendijk E.L."/>
            <person name="Lapidus A."/>
            <person name="Levasseur A."/>
            <person name="Lindquist E."/>
            <person name="Lipzen A."/>
            <person name="Logrieco A.F."/>
            <person name="MacCabe A."/>
            <person name="Maekelae M.R."/>
            <person name="Malavazi I."/>
            <person name="Melin P."/>
            <person name="Meyer V."/>
            <person name="Mielnichuk N."/>
            <person name="Miskei M."/>
            <person name="Molnar A.P."/>
            <person name="Mule G."/>
            <person name="Ngan C.Y."/>
            <person name="Orejas M."/>
            <person name="Orosz E."/>
            <person name="Ouedraogo J.P."/>
            <person name="Overkamp K.M."/>
            <person name="Park H.-S."/>
            <person name="Perrone G."/>
            <person name="Piumi F."/>
            <person name="Punt P.J."/>
            <person name="Ram A.F."/>
            <person name="Ramon A."/>
            <person name="Rauscher S."/>
            <person name="Record E."/>
            <person name="Riano-Pachon D.M."/>
            <person name="Robert V."/>
            <person name="Roehrig J."/>
            <person name="Ruller R."/>
            <person name="Salamov A."/>
            <person name="Salih N.S."/>
            <person name="Samson R.A."/>
            <person name="Sandor E."/>
            <person name="Sanguinetti M."/>
            <person name="Schuetze T."/>
            <person name="Sepcic K."/>
            <person name="Shelest E."/>
            <person name="Sherlock G."/>
            <person name="Sophianopoulou V."/>
            <person name="Squina F.M."/>
            <person name="Sun H."/>
            <person name="Susca A."/>
            <person name="Todd R.B."/>
            <person name="Tsang A."/>
            <person name="Unkles S.E."/>
            <person name="van de Wiele N."/>
            <person name="van Rossen-Uffink D."/>
            <person name="Oliveira J.V."/>
            <person name="Vesth T.C."/>
            <person name="Visser J."/>
            <person name="Yu J.-H."/>
            <person name="Zhou M."/>
            <person name="Andersen M.R."/>
            <person name="Archer D.B."/>
            <person name="Baker S.E."/>
            <person name="Benoit I."/>
            <person name="Brakhage A.A."/>
            <person name="Braus G.H."/>
            <person name="Fischer R."/>
            <person name="Frisvad J.C."/>
            <person name="Goldman G.H."/>
            <person name="Houbraken J."/>
            <person name="Oakley B."/>
            <person name="Pocsi I."/>
            <person name="Scazzocchio C."/>
            <person name="Seiboth B."/>
            <person name="vanKuyk P.A."/>
            <person name="Wortman J."/>
            <person name="Dyer P.S."/>
            <person name="Grigoriev I.V."/>
        </authorList>
    </citation>
    <scope>NUCLEOTIDE SEQUENCE [LARGE SCALE GENOMIC DNA]</scope>
    <source>
        <strain evidence="10">CBS 506.65</strain>
    </source>
</reference>
<dbReference type="Proteomes" id="UP000184188">
    <property type="component" value="Unassembled WGS sequence"/>
</dbReference>
<feature type="domain" description="Major facilitator superfamily (MFS) profile" evidence="8">
    <location>
        <begin position="130"/>
        <end position="630"/>
    </location>
</feature>
<feature type="transmembrane region" description="Helical" evidence="7">
    <location>
        <begin position="474"/>
        <end position="496"/>
    </location>
</feature>
<name>A0A1L9SBL3_9EURO</name>
<dbReference type="EMBL" id="KV878347">
    <property type="protein sequence ID" value="OJJ44543.1"/>
    <property type="molecule type" value="Genomic_DNA"/>
</dbReference>
<comment type="subcellular location">
    <subcellularLocation>
        <location evidence="1">Membrane</location>
        <topology evidence="1">Multi-pass membrane protein</topology>
    </subcellularLocation>
</comment>
<dbReference type="RefSeq" id="XP_022579053.1">
    <property type="nucleotide sequence ID" value="XM_022729750.1"/>
</dbReference>
<feature type="transmembrane region" description="Helical" evidence="7">
    <location>
        <begin position="508"/>
        <end position="526"/>
    </location>
</feature>
<dbReference type="PROSITE" id="PS50850">
    <property type="entry name" value="MFS"/>
    <property type="match status" value="1"/>
</dbReference>
<evidence type="ECO:0000256" key="5">
    <source>
        <dbReference type="ARBA" id="ARBA00023136"/>
    </source>
</evidence>
<evidence type="ECO:0000313" key="9">
    <source>
        <dbReference type="EMBL" id="OJJ44543.1"/>
    </source>
</evidence>
<dbReference type="InterPro" id="IPR020846">
    <property type="entry name" value="MFS_dom"/>
</dbReference>
<feature type="compositionally biased region" description="Acidic residues" evidence="6">
    <location>
        <begin position="93"/>
        <end position="107"/>
    </location>
</feature>
<evidence type="ECO:0000256" key="3">
    <source>
        <dbReference type="ARBA" id="ARBA00022692"/>
    </source>
</evidence>